<organism evidence="7">
    <name type="scientific">Micromonospora sp. GMKU326</name>
    <dbReference type="NCBI Taxonomy" id="718015"/>
    <lineage>
        <taxon>Bacteria</taxon>
        <taxon>Bacillati</taxon>
        <taxon>Actinomycetota</taxon>
        <taxon>Actinomycetes</taxon>
        <taxon>Micromonosporales</taxon>
        <taxon>Micromonosporaceae</taxon>
        <taxon>Micromonospora</taxon>
    </lineage>
</organism>
<dbReference type="PANTHER" id="PTHR35807:SF1">
    <property type="entry name" value="TRANSCRIPTIONAL REGULATOR REDD"/>
    <property type="match status" value="1"/>
</dbReference>
<evidence type="ECO:0000256" key="5">
    <source>
        <dbReference type="PROSITE-ProRule" id="PRU01091"/>
    </source>
</evidence>
<feature type="domain" description="OmpR/PhoB-type" evidence="6">
    <location>
        <begin position="13"/>
        <end position="114"/>
    </location>
</feature>
<protein>
    <submittedName>
        <fullName evidence="7">SARP family transcriptional regulator</fullName>
    </submittedName>
</protein>
<reference evidence="7" key="1">
    <citation type="submission" date="2015-01" db="EMBL/GenBank/DDBJ databases">
        <title>Characterization of the biosynthetic gene cluster for maklamicin, a spirotetronate-class antibiotic of the endophytic Micromonospora sp. GMKU326.</title>
        <authorList>
            <person name="Kitani S."/>
            <person name="Ratama D."/>
            <person name="Hashimoto J."/>
            <person name="Thamchaipenet A."/>
            <person name="Igarashi Y."/>
            <person name="Shin-ya K."/>
            <person name="Ikeda H."/>
            <person name="Nihira T."/>
        </authorList>
    </citation>
    <scope>NUCLEOTIDE SEQUENCE</scope>
    <source>
        <strain evidence="7">GMKU326</strain>
    </source>
</reference>
<evidence type="ECO:0000256" key="2">
    <source>
        <dbReference type="ARBA" id="ARBA00023015"/>
    </source>
</evidence>
<dbReference type="GO" id="GO:0006355">
    <property type="term" value="P:regulation of DNA-templated transcription"/>
    <property type="evidence" value="ECO:0007669"/>
    <property type="project" value="InterPro"/>
</dbReference>
<evidence type="ECO:0000256" key="3">
    <source>
        <dbReference type="ARBA" id="ARBA00023125"/>
    </source>
</evidence>
<dbReference type="Pfam" id="PF00486">
    <property type="entry name" value="Trans_reg_C"/>
    <property type="match status" value="1"/>
</dbReference>
<keyword evidence="2" id="KW-0805">Transcription regulation</keyword>
<sequence>MTLSSTLATSTYRPVVDVSAIRYGLLGPLRVFGGAGDTTIGARKIQILLCVLLIRSGQVVSIDQLTAELWGDNAPRRSTAALQVYVSQLRKFLHRPEDAQNPIVTRLPGYVLNTGTDQVDVHVFQNLVRQGRQAARDQDHEAAVALFEEGLALWRGPALMGLRDSPAVSVFATWLDEFYLECVEAMVESNLALGRHRDLIGTLQALTAEHPLREAFYRQLMLALYRSERQADALRVYQNARAVLSDELGLEPCRGLRDLQAAILSADDRLDFRPAA</sequence>
<dbReference type="GO" id="GO:0000160">
    <property type="term" value="P:phosphorelay signal transduction system"/>
    <property type="evidence" value="ECO:0007669"/>
    <property type="project" value="InterPro"/>
</dbReference>
<dbReference type="InterPro" id="IPR036388">
    <property type="entry name" value="WH-like_DNA-bd_sf"/>
</dbReference>
<dbReference type="SMART" id="SM00862">
    <property type="entry name" value="Trans_reg_C"/>
    <property type="match status" value="1"/>
</dbReference>
<dbReference type="Gene3D" id="1.10.10.10">
    <property type="entry name" value="Winged helix-like DNA-binding domain superfamily/Winged helix DNA-binding domain"/>
    <property type="match status" value="1"/>
</dbReference>
<dbReference type="InterPro" id="IPR011990">
    <property type="entry name" value="TPR-like_helical_dom_sf"/>
</dbReference>
<dbReference type="SMART" id="SM01043">
    <property type="entry name" value="BTAD"/>
    <property type="match status" value="1"/>
</dbReference>
<comment type="similarity">
    <text evidence="1">Belongs to the AfsR/DnrI/RedD regulatory family.</text>
</comment>
<dbReference type="AlphaFoldDB" id="A0A0B6VTB4"/>
<dbReference type="InterPro" id="IPR051677">
    <property type="entry name" value="AfsR-DnrI-RedD_regulator"/>
</dbReference>
<accession>A0A0B6VTB4</accession>
<dbReference type="EMBL" id="LC021382">
    <property type="protein sequence ID" value="BAQ25500.1"/>
    <property type="molecule type" value="Genomic_DNA"/>
</dbReference>
<dbReference type="GO" id="GO:0003677">
    <property type="term" value="F:DNA binding"/>
    <property type="evidence" value="ECO:0007669"/>
    <property type="project" value="UniProtKB-UniRule"/>
</dbReference>
<dbReference type="InterPro" id="IPR005158">
    <property type="entry name" value="BTAD"/>
</dbReference>
<dbReference type="InterPro" id="IPR016032">
    <property type="entry name" value="Sig_transdc_resp-reg_C-effctor"/>
</dbReference>
<dbReference type="PANTHER" id="PTHR35807">
    <property type="entry name" value="TRANSCRIPTIONAL REGULATOR REDD-RELATED"/>
    <property type="match status" value="1"/>
</dbReference>
<dbReference type="InterPro" id="IPR001867">
    <property type="entry name" value="OmpR/PhoB-type_DNA-bd"/>
</dbReference>
<dbReference type="CDD" id="cd15831">
    <property type="entry name" value="BTAD"/>
    <property type="match status" value="1"/>
</dbReference>
<keyword evidence="4" id="KW-0804">Transcription</keyword>
<dbReference type="SUPFAM" id="SSF46894">
    <property type="entry name" value="C-terminal effector domain of the bipartite response regulators"/>
    <property type="match status" value="1"/>
</dbReference>
<evidence type="ECO:0000259" key="6">
    <source>
        <dbReference type="PROSITE" id="PS51755"/>
    </source>
</evidence>
<feature type="DNA-binding region" description="OmpR/PhoB-type" evidence="5">
    <location>
        <begin position="13"/>
        <end position="114"/>
    </location>
</feature>
<name>A0A0B6VTB4_9ACTN</name>
<keyword evidence="3 5" id="KW-0238">DNA-binding</keyword>
<evidence type="ECO:0000256" key="4">
    <source>
        <dbReference type="ARBA" id="ARBA00023163"/>
    </source>
</evidence>
<dbReference type="Gene3D" id="1.25.40.10">
    <property type="entry name" value="Tetratricopeptide repeat domain"/>
    <property type="match status" value="1"/>
</dbReference>
<gene>
    <name evidence="7" type="primary">makR3</name>
</gene>
<evidence type="ECO:0000256" key="1">
    <source>
        <dbReference type="ARBA" id="ARBA00005820"/>
    </source>
</evidence>
<evidence type="ECO:0000313" key="7">
    <source>
        <dbReference type="EMBL" id="BAQ25500.1"/>
    </source>
</evidence>
<proteinExistence type="inferred from homology"/>
<dbReference type="Pfam" id="PF03704">
    <property type="entry name" value="BTAD"/>
    <property type="match status" value="1"/>
</dbReference>
<dbReference type="PROSITE" id="PS51755">
    <property type="entry name" value="OMPR_PHOB"/>
    <property type="match status" value="1"/>
</dbReference>
<dbReference type="SUPFAM" id="SSF48452">
    <property type="entry name" value="TPR-like"/>
    <property type="match status" value="1"/>
</dbReference>